<dbReference type="STRING" id="460265.Mnod_1582"/>
<accession>B8IPS3</accession>
<dbReference type="Proteomes" id="UP000008207">
    <property type="component" value="Chromosome"/>
</dbReference>
<name>B8IPS3_METNO</name>
<keyword evidence="2" id="KW-1185">Reference proteome</keyword>
<dbReference type="HOGENOM" id="CLU_2409862_0_0_5"/>
<dbReference type="EMBL" id="CP001349">
    <property type="protein sequence ID" value="ACL56573.1"/>
    <property type="molecule type" value="Genomic_DNA"/>
</dbReference>
<organism evidence="1 2">
    <name type="scientific">Methylobacterium nodulans (strain LMG 21967 / CNCM I-2342 / ORS 2060)</name>
    <dbReference type="NCBI Taxonomy" id="460265"/>
    <lineage>
        <taxon>Bacteria</taxon>
        <taxon>Pseudomonadati</taxon>
        <taxon>Pseudomonadota</taxon>
        <taxon>Alphaproteobacteria</taxon>
        <taxon>Hyphomicrobiales</taxon>
        <taxon>Methylobacteriaceae</taxon>
        <taxon>Methylobacterium</taxon>
    </lineage>
</organism>
<reference evidence="1 2" key="1">
    <citation type="submission" date="2009-01" db="EMBL/GenBank/DDBJ databases">
        <title>Complete sequence of chromosome of Methylobacterium nodulans ORS 2060.</title>
        <authorList>
            <consortium name="US DOE Joint Genome Institute"/>
            <person name="Lucas S."/>
            <person name="Copeland A."/>
            <person name="Lapidus A."/>
            <person name="Glavina del Rio T."/>
            <person name="Dalin E."/>
            <person name="Tice H."/>
            <person name="Bruce D."/>
            <person name="Goodwin L."/>
            <person name="Pitluck S."/>
            <person name="Sims D."/>
            <person name="Brettin T."/>
            <person name="Detter J.C."/>
            <person name="Han C."/>
            <person name="Larimer F."/>
            <person name="Land M."/>
            <person name="Hauser L."/>
            <person name="Kyrpides N."/>
            <person name="Ivanova N."/>
            <person name="Marx C.J."/>
            <person name="Richardson P."/>
        </authorList>
    </citation>
    <scope>NUCLEOTIDE SEQUENCE [LARGE SCALE GENOMIC DNA]</scope>
    <source>
        <strain evidence="2">LMG 21967 / CNCM I-2342 / ORS 2060</strain>
    </source>
</reference>
<evidence type="ECO:0000313" key="1">
    <source>
        <dbReference type="EMBL" id="ACL56573.1"/>
    </source>
</evidence>
<dbReference type="KEGG" id="mno:Mnod_1582"/>
<dbReference type="AlphaFoldDB" id="B8IPS3"/>
<evidence type="ECO:0000313" key="2">
    <source>
        <dbReference type="Proteomes" id="UP000008207"/>
    </source>
</evidence>
<gene>
    <name evidence="1" type="ordered locus">Mnod_1582</name>
</gene>
<sequence length="92" mass="9591">MQIAPGARGVSVQAESKPMILIAPATLTGGCPECETHHLLAAPAPSAPHPGAYNLSFGSRISRPGGPEQVFDDAKTVRLFEVIDELNRSAVA</sequence>
<proteinExistence type="predicted"/>
<protein>
    <submittedName>
        <fullName evidence="1">Uncharacterized protein</fullName>
    </submittedName>
</protein>